<dbReference type="PANTHER" id="PTHR35526:SF3">
    <property type="entry name" value="ANTI-SIGMA-F FACTOR RSBW"/>
    <property type="match status" value="1"/>
</dbReference>
<organism evidence="4 5">
    <name type="scientific">Microbispora hainanensis</name>
    <dbReference type="NCBI Taxonomy" id="568844"/>
    <lineage>
        <taxon>Bacteria</taxon>
        <taxon>Bacillati</taxon>
        <taxon>Actinomycetota</taxon>
        <taxon>Actinomycetes</taxon>
        <taxon>Streptosporangiales</taxon>
        <taxon>Streptosporangiaceae</taxon>
        <taxon>Microbispora</taxon>
    </lineage>
</organism>
<dbReference type="SUPFAM" id="SSF55874">
    <property type="entry name" value="ATPase domain of HSP90 chaperone/DNA topoisomerase II/histidine kinase"/>
    <property type="match status" value="1"/>
</dbReference>
<dbReference type="AlphaFoldDB" id="A0A544Y6I2"/>
<dbReference type="PANTHER" id="PTHR35526">
    <property type="entry name" value="ANTI-SIGMA-F FACTOR RSBW-RELATED"/>
    <property type="match status" value="1"/>
</dbReference>
<dbReference type="InterPro" id="IPR050267">
    <property type="entry name" value="Anti-sigma-factor_SerPK"/>
</dbReference>
<dbReference type="Gene3D" id="3.30.565.10">
    <property type="entry name" value="Histidine kinase-like ATPase, C-terminal domain"/>
    <property type="match status" value="1"/>
</dbReference>
<reference evidence="4 5" key="1">
    <citation type="submission" date="2019-07" db="EMBL/GenBank/DDBJ databases">
        <title>Microbispora hainanensis DSM 45428.</title>
        <authorList>
            <person name="Thawai C."/>
        </authorList>
    </citation>
    <scope>NUCLEOTIDE SEQUENCE [LARGE SCALE GENOMIC DNA]</scope>
    <source>
        <strain evidence="4 5">DSM 45428</strain>
    </source>
</reference>
<proteinExistence type="predicted"/>
<evidence type="ECO:0000256" key="2">
    <source>
        <dbReference type="SAM" id="MobiDB-lite"/>
    </source>
</evidence>
<dbReference type="GO" id="GO:0004674">
    <property type="term" value="F:protein serine/threonine kinase activity"/>
    <property type="evidence" value="ECO:0007669"/>
    <property type="project" value="UniProtKB-KW"/>
</dbReference>
<dbReference type="InterPro" id="IPR036890">
    <property type="entry name" value="HATPase_C_sf"/>
</dbReference>
<keyword evidence="4" id="KW-0067">ATP-binding</keyword>
<dbReference type="Proteomes" id="UP000316541">
    <property type="component" value="Unassembled WGS sequence"/>
</dbReference>
<keyword evidence="1" id="KW-0808">Transferase</keyword>
<dbReference type="EMBL" id="VIRM01000070">
    <property type="protein sequence ID" value="TQS12360.1"/>
    <property type="molecule type" value="Genomic_DNA"/>
</dbReference>
<evidence type="ECO:0000313" key="5">
    <source>
        <dbReference type="Proteomes" id="UP000316541"/>
    </source>
</evidence>
<protein>
    <submittedName>
        <fullName evidence="4">ATP-binding protein</fullName>
    </submittedName>
</protein>
<comment type="caution">
    <text evidence="4">The sequence shown here is derived from an EMBL/GenBank/DDBJ whole genome shotgun (WGS) entry which is preliminary data.</text>
</comment>
<sequence>MLSGLSGRSRNVCPARSHWGTCPSPPSGSSWRIPGRDQAYADGRSESPTGAAPHGCGSTAPPVWIRRPSARSPLATDSEVGGDTFGAPHIQQREADSVTLVRERPAIIAAWPLREDARAAAQARQLIRGALTALGLQADLVDDAVLMVSELVGNAVLYGDAPFELVVRSEQDELLVEVLDSGTINPVMRVAGPEEEHGRGLAIVREVSKARCGCRHGVPFPTREDAYGKSVWFAIPMRCQVPVPRLSGDPL</sequence>
<feature type="domain" description="Histidine kinase/HSP90-like ATPase" evidence="3">
    <location>
        <begin position="116"/>
        <end position="207"/>
    </location>
</feature>
<dbReference type="InterPro" id="IPR003594">
    <property type="entry name" value="HATPase_dom"/>
</dbReference>
<keyword evidence="1" id="KW-0723">Serine/threonine-protein kinase</keyword>
<dbReference type="GO" id="GO:0005524">
    <property type="term" value="F:ATP binding"/>
    <property type="evidence" value="ECO:0007669"/>
    <property type="project" value="UniProtKB-KW"/>
</dbReference>
<evidence type="ECO:0000313" key="4">
    <source>
        <dbReference type="EMBL" id="TQS12360.1"/>
    </source>
</evidence>
<name>A0A544Y6I2_9ACTN</name>
<evidence type="ECO:0000256" key="1">
    <source>
        <dbReference type="ARBA" id="ARBA00022527"/>
    </source>
</evidence>
<keyword evidence="4" id="KW-0547">Nucleotide-binding</keyword>
<accession>A0A544Y6I2</accession>
<dbReference type="CDD" id="cd16936">
    <property type="entry name" value="HATPase_RsbW-like"/>
    <property type="match status" value="1"/>
</dbReference>
<evidence type="ECO:0000259" key="3">
    <source>
        <dbReference type="Pfam" id="PF13581"/>
    </source>
</evidence>
<feature type="region of interest" description="Disordered" evidence="2">
    <location>
        <begin position="1"/>
        <end position="65"/>
    </location>
</feature>
<dbReference type="Pfam" id="PF13581">
    <property type="entry name" value="HATPase_c_2"/>
    <property type="match status" value="1"/>
</dbReference>
<gene>
    <name evidence="4" type="ORF">FLX08_36270</name>
</gene>
<keyword evidence="1" id="KW-0418">Kinase</keyword>